<dbReference type="PROSITE" id="PS51421">
    <property type="entry name" value="RAS"/>
    <property type="match status" value="1"/>
</dbReference>
<dbReference type="SUPFAM" id="SSF52540">
    <property type="entry name" value="P-loop containing nucleoside triphosphate hydrolases"/>
    <property type="match status" value="1"/>
</dbReference>
<keyword evidence="1" id="KW-0547">Nucleotide-binding</keyword>
<dbReference type="GO" id="GO:0007165">
    <property type="term" value="P:signal transduction"/>
    <property type="evidence" value="ECO:0007669"/>
    <property type="project" value="InterPro"/>
</dbReference>
<dbReference type="GO" id="GO:0003924">
    <property type="term" value="F:GTPase activity"/>
    <property type="evidence" value="ECO:0007669"/>
    <property type="project" value="InterPro"/>
</dbReference>
<dbReference type="InterPro" id="IPR001806">
    <property type="entry name" value="Small_GTPase"/>
</dbReference>
<dbReference type="Pfam" id="PF00071">
    <property type="entry name" value="Ras"/>
    <property type="match status" value="1"/>
</dbReference>
<dbReference type="PANTHER" id="PTHR24070">
    <property type="entry name" value="RAS, DI-RAS, AND RHEB FAMILY MEMBERS OF SMALL GTPASE SUPERFAMILY"/>
    <property type="match status" value="1"/>
</dbReference>
<feature type="region of interest" description="Disordered" evidence="3">
    <location>
        <begin position="172"/>
        <end position="191"/>
    </location>
</feature>
<dbReference type="PROSITE" id="PS51420">
    <property type="entry name" value="RHO"/>
    <property type="match status" value="1"/>
</dbReference>
<dbReference type="EMBL" id="JANTQA010000016">
    <property type="protein sequence ID" value="KAJ3447113.1"/>
    <property type="molecule type" value="Genomic_DNA"/>
</dbReference>
<dbReference type="PRINTS" id="PR00449">
    <property type="entry name" value="RASTRNSFRMNG"/>
</dbReference>
<evidence type="ECO:0000313" key="6">
    <source>
        <dbReference type="Proteomes" id="UP001146793"/>
    </source>
</evidence>
<name>A0AAV7ZYP5_9EUKA</name>
<evidence type="ECO:0000313" key="5">
    <source>
        <dbReference type="EMBL" id="KAJ6237722.1"/>
    </source>
</evidence>
<dbReference type="SMART" id="SM00174">
    <property type="entry name" value="RHO"/>
    <property type="match status" value="1"/>
</dbReference>
<dbReference type="PROSITE" id="PS51419">
    <property type="entry name" value="RAB"/>
    <property type="match status" value="1"/>
</dbReference>
<dbReference type="NCBIfam" id="TIGR00231">
    <property type="entry name" value="small_GTP"/>
    <property type="match status" value="1"/>
</dbReference>
<feature type="compositionally biased region" description="Basic residues" evidence="3">
    <location>
        <begin position="178"/>
        <end position="188"/>
    </location>
</feature>
<dbReference type="EMBL" id="JAOAOG010000239">
    <property type="protein sequence ID" value="KAJ6237722.1"/>
    <property type="molecule type" value="Genomic_DNA"/>
</dbReference>
<sequence length="208" mass="23695">MSQCKIVILGCGGVGKSALTIEFVHKRFVTTYDPTIEDAYRKQIEVDKKPYVLEIFDTAGQEEFTSISDCTIRCGDGFVIVYSKADRDSFTSVKSHFDRIHRIKDTNTKIPIILVENKADLNLKSAVDPNEGEQLSKELGCSFLKTSAKLEYNVEKTFVSLVKEISSLRSVQSEKESKKRKKKKKFFSKKNPLNRMKNRNKCFGCNLM</sequence>
<dbReference type="GO" id="GO:0016020">
    <property type="term" value="C:membrane"/>
    <property type="evidence" value="ECO:0007669"/>
    <property type="project" value="InterPro"/>
</dbReference>
<dbReference type="SMART" id="SM00173">
    <property type="entry name" value="RAS"/>
    <property type="match status" value="1"/>
</dbReference>
<dbReference type="GO" id="GO:0005525">
    <property type="term" value="F:GTP binding"/>
    <property type="evidence" value="ECO:0007669"/>
    <property type="project" value="UniProtKB-KW"/>
</dbReference>
<reference evidence="4" key="2">
    <citation type="submission" date="2022-08" db="EMBL/GenBank/DDBJ databases">
        <title>Novel sulphate-reducing endosymbionts in the free-living metamonad Anaeramoeba.</title>
        <authorList>
            <person name="Jerlstrom-Hultqvist J."/>
            <person name="Cepicka I."/>
            <person name="Gallot-Lavallee L."/>
            <person name="Salas-Leiva D."/>
            <person name="Curtis B.A."/>
            <person name="Zahonova K."/>
            <person name="Pipaliya S."/>
            <person name="Dacks J."/>
            <person name="Roger A.J."/>
        </authorList>
    </citation>
    <scope>NUCLEOTIDE SEQUENCE</scope>
    <source>
        <strain evidence="4">Busselton2</strain>
    </source>
</reference>
<dbReference type="FunFam" id="3.40.50.300:FF:001423">
    <property type="entry name" value="Ras family GTPase"/>
    <property type="match status" value="1"/>
</dbReference>
<gene>
    <name evidence="4" type="ORF">M0812_07332</name>
    <name evidence="5" type="ORF">M0813_27287</name>
</gene>
<dbReference type="InterPro" id="IPR027417">
    <property type="entry name" value="P-loop_NTPase"/>
</dbReference>
<dbReference type="Proteomes" id="UP001146793">
    <property type="component" value="Unassembled WGS sequence"/>
</dbReference>
<dbReference type="InterPro" id="IPR005225">
    <property type="entry name" value="Small_GTP-bd"/>
</dbReference>
<dbReference type="AlphaFoldDB" id="A0AAV7ZYP5"/>
<accession>A0AAV7ZYP5</accession>
<comment type="caution">
    <text evidence="4">The sequence shown here is derived from an EMBL/GenBank/DDBJ whole genome shotgun (WGS) entry which is preliminary data.</text>
</comment>
<evidence type="ECO:0000313" key="7">
    <source>
        <dbReference type="Proteomes" id="UP001150062"/>
    </source>
</evidence>
<dbReference type="Gene3D" id="3.40.50.300">
    <property type="entry name" value="P-loop containing nucleotide triphosphate hydrolases"/>
    <property type="match status" value="1"/>
</dbReference>
<evidence type="ECO:0000256" key="2">
    <source>
        <dbReference type="ARBA" id="ARBA00023134"/>
    </source>
</evidence>
<proteinExistence type="predicted"/>
<dbReference type="Proteomes" id="UP001150062">
    <property type="component" value="Unassembled WGS sequence"/>
</dbReference>
<dbReference type="SMART" id="SM00175">
    <property type="entry name" value="RAB"/>
    <property type="match status" value="1"/>
</dbReference>
<evidence type="ECO:0000256" key="3">
    <source>
        <dbReference type="SAM" id="MobiDB-lite"/>
    </source>
</evidence>
<keyword evidence="7" id="KW-1185">Reference proteome</keyword>
<dbReference type="InterPro" id="IPR020849">
    <property type="entry name" value="Small_GTPase_Ras-type"/>
</dbReference>
<keyword evidence="2" id="KW-0342">GTP-binding</keyword>
<reference evidence="5" key="1">
    <citation type="submission" date="2022-08" db="EMBL/GenBank/DDBJ databases">
        <title>Novel sulfate-reducing endosymbionts in the free-living metamonad Anaeramoeba.</title>
        <authorList>
            <person name="Jerlstrom-Hultqvist J."/>
            <person name="Cepicka I."/>
            <person name="Gallot-Lavallee L."/>
            <person name="Salas-Leiva D."/>
            <person name="Curtis B.A."/>
            <person name="Zahonova K."/>
            <person name="Pipaliya S."/>
            <person name="Dacks J."/>
            <person name="Roger A.J."/>
        </authorList>
    </citation>
    <scope>NUCLEOTIDE SEQUENCE</scope>
    <source>
        <strain evidence="5">Schooner1</strain>
    </source>
</reference>
<dbReference type="CDD" id="cd00876">
    <property type="entry name" value="Ras"/>
    <property type="match status" value="1"/>
</dbReference>
<evidence type="ECO:0000313" key="4">
    <source>
        <dbReference type="EMBL" id="KAJ3447113.1"/>
    </source>
</evidence>
<protein>
    <submittedName>
        <fullName evidence="4 5">Ras-like without caax</fullName>
    </submittedName>
</protein>
<organism evidence="4 6">
    <name type="scientific">Anaeramoeba flamelloides</name>
    <dbReference type="NCBI Taxonomy" id="1746091"/>
    <lineage>
        <taxon>Eukaryota</taxon>
        <taxon>Metamonada</taxon>
        <taxon>Anaeramoebidae</taxon>
        <taxon>Anaeramoeba</taxon>
    </lineage>
</organism>
<evidence type="ECO:0000256" key="1">
    <source>
        <dbReference type="ARBA" id="ARBA00022741"/>
    </source>
</evidence>